<protein>
    <recommendedName>
        <fullName evidence="2">histidine kinase</fullName>
        <ecNumber evidence="2">2.7.13.3</ecNumber>
    </recommendedName>
</protein>
<evidence type="ECO:0000313" key="14">
    <source>
        <dbReference type="Proteomes" id="UP000475532"/>
    </source>
</evidence>
<dbReference type="SUPFAM" id="SSF55874">
    <property type="entry name" value="ATPase domain of HSP90 chaperone/DNA topoisomerase II/histidine kinase"/>
    <property type="match status" value="1"/>
</dbReference>
<feature type="transmembrane region" description="Helical" evidence="10">
    <location>
        <begin position="133"/>
        <end position="151"/>
    </location>
</feature>
<dbReference type="PANTHER" id="PTHR24421">
    <property type="entry name" value="NITRATE/NITRITE SENSOR PROTEIN NARX-RELATED"/>
    <property type="match status" value="1"/>
</dbReference>
<feature type="region of interest" description="Disordered" evidence="9">
    <location>
        <begin position="386"/>
        <end position="414"/>
    </location>
</feature>
<feature type="domain" description="Signal transduction histidine kinase subgroup 3 dimerisation and phosphoacceptor" evidence="12">
    <location>
        <begin position="186"/>
        <end position="250"/>
    </location>
</feature>
<evidence type="ECO:0000256" key="6">
    <source>
        <dbReference type="ARBA" id="ARBA00022777"/>
    </source>
</evidence>
<feature type="compositionally biased region" description="Basic and acidic residues" evidence="9">
    <location>
        <begin position="540"/>
        <end position="557"/>
    </location>
</feature>
<keyword evidence="10" id="KW-0472">Membrane</keyword>
<dbReference type="CDD" id="cd16917">
    <property type="entry name" value="HATPase_UhpB-NarQ-NarX-like"/>
    <property type="match status" value="1"/>
</dbReference>
<dbReference type="EC" id="2.7.13.3" evidence="2"/>
<keyword evidence="7" id="KW-0067">ATP-binding</keyword>
<name>A0A6L9QL57_9ACTN</name>
<evidence type="ECO:0000256" key="4">
    <source>
        <dbReference type="ARBA" id="ARBA00022679"/>
    </source>
</evidence>
<dbReference type="Gene3D" id="3.30.565.10">
    <property type="entry name" value="Histidine kinase-like ATPase, C-terminal domain"/>
    <property type="match status" value="1"/>
</dbReference>
<evidence type="ECO:0000256" key="5">
    <source>
        <dbReference type="ARBA" id="ARBA00022741"/>
    </source>
</evidence>
<feature type="transmembrane region" description="Helical" evidence="10">
    <location>
        <begin position="24"/>
        <end position="42"/>
    </location>
</feature>
<dbReference type="EMBL" id="JAAGLI010000732">
    <property type="protein sequence ID" value="NEA26127.1"/>
    <property type="molecule type" value="Genomic_DNA"/>
</dbReference>
<dbReference type="Proteomes" id="UP000475532">
    <property type="component" value="Unassembled WGS sequence"/>
</dbReference>
<dbReference type="InterPro" id="IPR011712">
    <property type="entry name" value="Sig_transdc_His_kin_sub3_dim/P"/>
</dbReference>
<evidence type="ECO:0000259" key="12">
    <source>
        <dbReference type="Pfam" id="PF07730"/>
    </source>
</evidence>
<dbReference type="GO" id="GO:0016020">
    <property type="term" value="C:membrane"/>
    <property type="evidence" value="ECO:0007669"/>
    <property type="project" value="InterPro"/>
</dbReference>
<comment type="catalytic activity">
    <reaction evidence="1">
        <text>ATP + protein L-histidine = ADP + protein N-phospho-L-histidine.</text>
        <dbReference type="EC" id="2.7.13.3"/>
    </reaction>
</comment>
<evidence type="ECO:0000256" key="8">
    <source>
        <dbReference type="ARBA" id="ARBA00023012"/>
    </source>
</evidence>
<sequence length="557" mass="59269">RALRPSALRAAVRRPTRAALLKDAALYTVLALPVTAGLITPLEPGQASWWLEAAALAGLAATVAVSRAWPTAALLAAISLTAVHGNFVFAMPVMSYLTGLRTRRAQPVLWGLTAVLIGGTLLSVARGLAVTTWFPSTVWLVLLGVLPWLIGRYWRQHQELLHAGWERAERLEHQQRIIAERERLRERARIAQDMHDSLGHELALIAVRAGALQVAPGLDGRHRAAAAELRTGAADATDRLREIIGVLREDAGHAPEDAPAPVRPARESITDLVDRARASGVPVHLTGAAALHGLAPMAALTAHRIVQEAITNAAKHAPGAPITVTLTRRAGALRITAANDPPPGRTPLLPAGGRGLTGLTERVRLLGGTLDAAPGPRGGFTLTAHLPDTPPPAPAPAPGAPADAPPAPPGEWPSESALHLARERLQVRRGLITAITVPIALMAALGTVMAGYYIYVTLNSVLPPADYAALRVGTPQHQVEQTLPRRQTLDSGTVHAAVPEPPGADCRYYRPDANLLGTARIYRLCFTGGLLTAKNSYDTHTLDPDRTNRDHPDQENE</sequence>
<keyword evidence="3" id="KW-0597">Phosphoprotein</keyword>
<evidence type="ECO:0000256" key="7">
    <source>
        <dbReference type="ARBA" id="ARBA00022840"/>
    </source>
</evidence>
<evidence type="ECO:0000256" key="10">
    <source>
        <dbReference type="SAM" id="Phobius"/>
    </source>
</evidence>
<proteinExistence type="predicted"/>
<feature type="transmembrane region" description="Helical" evidence="10">
    <location>
        <begin position="431"/>
        <end position="455"/>
    </location>
</feature>
<evidence type="ECO:0000256" key="9">
    <source>
        <dbReference type="SAM" id="MobiDB-lite"/>
    </source>
</evidence>
<organism evidence="13 14">
    <name type="scientific">Actinomadura bangladeshensis</name>
    <dbReference type="NCBI Taxonomy" id="453573"/>
    <lineage>
        <taxon>Bacteria</taxon>
        <taxon>Bacillati</taxon>
        <taxon>Actinomycetota</taxon>
        <taxon>Actinomycetes</taxon>
        <taxon>Streptosporangiales</taxon>
        <taxon>Thermomonosporaceae</taxon>
        <taxon>Actinomadura</taxon>
    </lineage>
</organism>
<accession>A0A6L9QL57</accession>
<keyword evidence="10" id="KW-0812">Transmembrane</keyword>
<gene>
    <name evidence="13" type="ORF">G3I70_27060</name>
</gene>
<evidence type="ECO:0000256" key="3">
    <source>
        <dbReference type="ARBA" id="ARBA00022553"/>
    </source>
</evidence>
<evidence type="ECO:0000259" key="11">
    <source>
        <dbReference type="Pfam" id="PF02518"/>
    </source>
</evidence>
<dbReference type="InterPro" id="IPR036890">
    <property type="entry name" value="HATPase_C_sf"/>
</dbReference>
<dbReference type="Gene3D" id="1.20.5.1930">
    <property type="match status" value="1"/>
</dbReference>
<feature type="transmembrane region" description="Helical" evidence="10">
    <location>
        <begin position="75"/>
        <end position="97"/>
    </location>
</feature>
<dbReference type="RefSeq" id="WP_163060252.1">
    <property type="nucleotide sequence ID" value="NZ_JAAGLI010000732.1"/>
</dbReference>
<dbReference type="InterPro" id="IPR050482">
    <property type="entry name" value="Sensor_HK_TwoCompSys"/>
</dbReference>
<dbReference type="PANTHER" id="PTHR24421:SF10">
    <property type="entry name" value="NITRATE_NITRITE SENSOR PROTEIN NARQ"/>
    <property type="match status" value="1"/>
</dbReference>
<feature type="region of interest" description="Disordered" evidence="9">
    <location>
        <begin position="537"/>
        <end position="557"/>
    </location>
</feature>
<feature type="domain" description="Histidine kinase/HSP90-like ATPase" evidence="11">
    <location>
        <begin position="301"/>
        <end position="389"/>
    </location>
</feature>
<keyword evidence="5" id="KW-0547">Nucleotide-binding</keyword>
<evidence type="ECO:0000256" key="1">
    <source>
        <dbReference type="ARBA" id="ARBA00000085"/>
    </source>
</evidence>
<dbReference type="GO" id="GO:0046983">
    <property type="term" value="F:protein dimerization activity"/>
    <property type="evidence" value="ECO:0007669"/>
    <property type="project" value="InterPro"/>
</dbReference>
<keyword evidence="8" id="KW-0902">Two-component regulatory system</keyword>
<feature type="non-terminal residue" evidence="13">
    <location>
        <position position="1"/>
    </location>
</feature>
<evidence type="ECO:0000256" key="2">
    <source>
        <dbReference type="ARBA" id="ARBA00012438"/>
    </source>
</evidence>
<keyword evidence="4" id="KW-0808">Transferase</keyword>
<keyword evidence="6 13" id="KW-0418">Kinase</keyword>
<dbReference type="GO" id="GO:0005524">
    <property type="term" value="F:ATP binding"/>
    <property type="evidence" value="ECO:0007669"/>
    <property type="project" value="UniProtKB-KW"/>
</dbReference>
<keyword evidence="10" id="KW-1133">Transmembrane helix</keyword>
<dbReference type="Pfam" id="PF07730">
    <property type="entry name" value="HisKA_3"/>
    <property type="match status" value="1"/>
</dbReference>
<dbReference type="GO" id="GO:0000155">
    <property type="term" value="F:phosphorelay sensor kinase activity"/>
    <property type="evidence" value="ECO:0007669"/>
    <property type="project" value="InterPro"/>
</dbReference>
<dbReference type="InterPro" id="IPR003594">
    <property type="entry name" value="HATPase_dom"/>
</dbReference>
<reference evidence="13 14" key="1">
    <citation type="submission" date="2020-01" db="EMBL/GenBank/DDBJ databases">
        <title>Insect and environment-associated Actinomycetes.</title>
        <authorList>
            <person name="Currrie C."/>
            <person name="Chevrette M."/>
            <person name="Carlson C."/>
            <person name="Stubbendieck R."/>
            <person name="Wendt-Pienkowski E."/>
        </authorList>
    </citation>
    <scope>NUCLEOTIDE SEQUENCE [LARGE SCALE GENOMIC DNA]</scope>
    <source>
        <strain evidence="13 14">SID10258</strain>
    </source>
</reference>
<feature type="compositionally biased region" description="Pro residues" evidence="9">
    <location>
        <begin position="388"/>
        <end position="411"/>
    </location>
</feature>
<evidence type="ECO:0000313" key="13">
    <source>
        <dbReference type="EMBL" id="NEA26127.1"/>
    </source>
</evidence>
<comment type="caution">
    <text evidence="13">The sequence shown here is derived from an EMBL/GenBank/DDBJ whole genome shotgun (WGS) entry which is preliminary data.</text>
</comment>
<dbReference type="AlphaFoldDB" id="A0A6L9QL57"/>
<feature type="transmembrane region" description="Helical" evidence="10">
    <location>
        <begin position="109"/>
        <end position="127"/>
    </location>
</feature>
<dbReference type="Pfam" id="PF02518">
    <property type="entry name" value="HATPase_c"/>
    <property type="match status" value="1"/>
</dbReference>